<dbReference type="OrthoDB" id="7054794at2"/>
<sequence length="245" mass="28295">MGLRRSLLLAALLAGTAAPALAQSHPDFTGTYERYPLPGETPDPRYAPNRPGEPPLKPEYLADYRQFQAVLASRAEESQPAGENYIRCIPDGMPAMMMGMFPMEVFQRDEQINITQEAFNQTRRIYMNQDLPNWDEVNPGFYGTSVGHWEGDTLVIRTTGIKESVEFQWTPHSEAMVITERIRLLAPDILHNEITVEDEYFERPWTYSYSYRRMPGYKLQEYVCEDNRDYVDENGNHTMRLPGEE</sequence>
<evidence type="ECO:0000256" key="2">
    <source>
        <dbReference type="SAM" id="SignalP"/>
    </source>
</evidence>
<feature type="signal peptide" evidence="2">
    <location>
        <begin position="1"/>
        <end position="22"/>
    </location>
</feature>
<dbReference type="EMBL" id="WTYV01000001">
    <property type="protein sequence ID" value="MXO70085.1"/>
    <property type="molecule type" value="Genomic_DNA"/>
</dbReference>
<dbReference type="Proteomes" id="UP000466966">
    <property type="component" value="Unassembled WGS sequence"/>
</dbReference>
<proteinExistence type="predicted"/>
<dbReference type="AlphaFoldDB" id="A0A844YNX3"/>
<gene>
    <name evidence="3" type="ORF">GRI99_00365</name>
</gene>
<comment type="caution">
    <text evidence="3">The sequence shown here is derived from an EMBL/GenBank/DDBJ whole genome shotgun (WGS) entry which is preliminary data.</text>
</comment>
<organism evidence="3 4">
    <name type="scientific">Alteraurantiacibacter buctensis</name>
    <dbReference type="NCBI Taxonomy" id="1503981"/>
    <lineage>
        <taxon>Bacteria</taxon>
        <taxon>Pseudomonadati</taxon>
        <taxon>Pseudomonadota</taxon>
        <taxon>Alphaproteobacteria</taxon>
        <taxon>Sphingomonadales</taxon>
        <taxon>Erythrobacteraceae</taxon>
        <taxon>Alteraurantiacibacter</taxon>
    </lineage>
</organism>
<keyword evidence="4" id="KW-1185">Reference proteome</keyword>
<dbReference type="RefSeq" id="WP_160770042.1">
    <property type="nucleotide sequence ID" value="NZ_WTYV01000001.1"/>
</dbReference>
<protein>
    <submittedName>
        <fullName evidence="3">Uncharacterized protein</fullName>
    </submittedName>
</protein>
<keyword evidence="2" id="KW-0732">Signal</keyword>
<feature type="chain" id="PRO_5032490480" evidence="2">
    <location>
        <begin position="23"/>
        <end position="245"/>
    </location>
</feature>
<reference evidence="3 4" key="1">
    <citation type="submission" date="2019-12" db="EMBL/GenBank/DDBJ databases">
        <title>Genomic-based taxomic classification of the family Erythrobacteraceae.</title>
        <authorList>
            <person name="Xu L."/>
        </authorList>
    </citation>
    <scope>NUCLEOTIDE SEQUENCE [LARGE SCALE GENOMIC DNA]</scope>
    <source>
        <strain evidence="3 4">M0322</strain>
    </source>
</reference>
<feature type="region of interest" description="Disordered" evidence="1">
    <location>
        <begin position="36"/>
        <end position="57"/>
    </location>
</feature>
<evidence type="ECO:0000313" key="3">
    <source>
        <dbReference type="EMBL" id="MXO70085.1"/>
    </source>
</evidence>
<name>A0A844YNX3_9SPHN</name>
<evidence type="ECO:0000256" key="1">
    <source>
        <dbReference type="SAM" id="MobiDB-lite"/>
    </source>
</evidence>
<accession>A0A844YNX3</accession>
<evidence type="ECO:0000313" key="4">
    <source>
        <dbReference type="Proteomes" id="UP000466966"/>
    </source>
</evidence>